<reference evidence="2" key="1">
    <citation type="submission" date="2011-06" db="EMBL/GenBank/DDBJ databases">
        <title>The Genome Sequence of Fusarium oxysporum Fo47.</title>
        <authorList>
            <consortium name="The Broad Institute Genome Sequencing Platform"/>
            <person name="Ma L.-J."/>
            <person name="Gale L.R."/>
            <person name="Schwartz D.C."/>
            <person name="Zhou S."/>
            <person name="Corby-Kistler H."/>
            <person name="Young S.K."/>
            <person name="Zeng Q."/>
            <person name="Gargeya S."/>
            <person name="Fitzgerald M."/>
            <person name="Haas B."/>
            <person name="Abouelleil A."/>
            <person name="Alvarado L."/>
            <person name="Arachchi H.M."/>
            <person name="Berlin A."/>
            <person name="Brown A."/>
            <person name="Chapman S.B."/>
            <person name="Chen Z."/>
            <person name="Dunbar C."/>
            <person name="Freedman E."/>
            <person name="Gearin G."/>
            <person name="Gellesch M."/>
            <person name="Goldberg J."/>
            <person name="Griggs A."/>
            <person name="Gujja S."/>
            <person name="Heiman D."/>
            <person name="Howarth C."/>
            <person name="Larson L."/>
            <person name="Lui A."/>
            <person name="MacDonald P.J.P."/>
            <person name="Mehta T."/>
            <person name="Montmayeur A."/>
            <person name="Murphy C."/>
            <person name="Neiman D."/>
            <person name="Pearson M."/>
            <person name="Priest M."/>
            <person name="Roberts A."/>
            <person name="Saif S."/>
            <person name="Shea T."/>
            <person name="Shenoy N."/>
            <person name="Sisk P."/>
            <person name="Stolte C."/>
            <person name="Sykes S."/>
            <person name="Wortman J."/>
            <person name="Nusbaum C."/>
            <person name="Birren B."/>
        </authorList>
    </citation>
    <scope>NUCLEOTIDE SEQUENCE [LARGE SCALE GENOMIC DNA]</scope>
    <source>
        <strain evidence="2">Fo47</strain>
    </source>
</reference>
<organism evidence="2">
    <name type="scientific">Fusarium oxysporum Fo47</name>
    <dbReference type="NCBI Taxonomy" id="660027"/>
    <lineage>
        <taxon>Eukaryota</taxon>
        <taxon>Fungi</taxon>
        <taxon>Dikarya</taxon>
        <taxon>Ascomycota</taxon>
        <taxon>Pezizomycotina</taxon>
        <taxon>Sordariomycetes</taxon>
        <taxon>Hypocreomycetidae</taxon>
        <taxon>Hypocreales</taxon>
        <taxon>Nectriaceae</taxon>
        <taxon>Fusarium</taxon>
        <taxon>Fusarium oxysporum species complex</taxon>
    </lineage>
</organism>
<gene>
    <name evidence="2" type="ORF">FOZG_15523</name>
</gene>
<dbReference type="EMBL" id="JH717908">
    <property type="protein sequence ID" value="EWZ31112.1"/>
    <property type="molecule type" value="Genomic_DNA"/>
</dbReference>
<evidence type="ECO:0000256" key="1">
    <source>
        <dbReference type="SAM" id="MobiDB-lite"/>
    </source>
</evidence>
<dbReference type="HOGENOM" id="CLU_3320077_0_0_1"/>
<dbReference type="Proteomes" id="UP000030766">
    <property type="component" value="Unassembled WGS sequence"/>
</dbReference>
<proteinExistence type="predicted"/>
<name>W9JGD8_FUSOX</name>
<protein>
    <submittedName>
        <fullName evidence="2">Uncharacterized protein</fullName>
    </submittedName>
</protein>
<feature type="region of interest" description="Disordered" evidence="1">
    <location>
        <begin position="18"/>
        <end position="39"/>
    </location>
</feature>
<dbReference type="VEuPathDB" id="FungiDB:FOZG_15523"/>
<reference evidence="2" key="2">
    <citation type="submission" date="2012-06" db="EMBL/GenBank/DDBJ databases">
        <title>Annotation of the Genome Sequence of Fusarium oxysporum Fo47.</title>
        <authorList>
            <consortium name="The Broad Institute Genomics Platform"/>
            <person name="Ma L.-J."/>
            <person name="Corby-Kistler H."/>
            <person name="Broz K."/>
            <person name="Gale L.R."/>
            <person name="Jonkers W."/>
            <person name="O'Donnell K."/>
            <person name="Ploetz R."/>
            <person name="Steinberg C."/>
            <person name="Schwartz D.C."/>
            <person name="VanEtten H."/>
            <person name="Zhou S."/>
            <person name="Young S.K."/>
            <person name="Zeng Q."/>
            <person name="Gargeya S."/>
            <person name="Fitzgerald M."/>
            <person name="Abouelleil A."/>
            <person name="Alvarado L."/>
            <person name="Chapman S.B."/>
            <person name="Gainer-Dewar J."/>
            <person name="Goldberg J."/>
            <person name="Griggs A."/>
            <person name="Gujja S."/>
            <person name="Hansen M."/>
            <person name="Howarth C."/>
            <person name="Imamovic A."/>
            <person name="Ireland A."/>
            <person name="Larimer J."/>
            <person name="McCowan C."/>
            <person name="Murphy C."/>
            <person name="Pearson M."/>
            <person name="Poon T.W."/>
            <person name="Priest M."/>
            <person name="Roberts A."/>
            <person name="Saif S."/>
            <person name="Shea T."/>
            <person name="Sykes S."/>
            <person name="Wortman J."/>
            <person name="Nusbaum C."/>
            <person name="Birren B."/>
        </authorList>
    </citation>
    <scope>NUCLEOTIDE SEQUENCE</scope>
    <source>
        <strain evidence="2">Fo47</strain>
    </source>
</reference>
<evidence type="ECO:0000313" key="2">
    <source>
        <dbReference type="EMBL" id="EWZ31112.1"/>
    </source>
</evidence>
<dbReference type="AlphaFoldDB" id="W9JGD8"/>
<accession>W9JGD8</accession>
<sequence length="39" mass="4259">MLDACSLLSGSKWTKEVDALKEKSPTVSSAVDVNKARHR</sequence>